<evidence type="ECO:0000313" key="3">
    <source>
        <dbReference type="EMBL" id="RHL48987.1"/>
    </source>
</evidence>
<evidence type="ECO:0000313" key="8">
    <source>
        <dbReference type="Proteomes" id="UP000293506"/>
    </source>
</evidence>
<dbReference type="EMBL" id="QROS01000003">
    <property type="protein sequence ID" value="RHL48987.1"/>
    <property type="molecule type" value="Genomic_DNA"/>
</dbReference>
<dbReference type="EMBL" id="RCXQ01000007">
    <property type="protein sequence ID" value="RYT66743.1"/>
    <property type="molecule type" value="Genomic_DNA"/>
</dbReference>
<proteinExistence type="predicted"/>
<evidence type="ECO:0000313" key="4">
    <source>
        <dbReference type="EMBL" id="RYT66743.1"/>
    </source>
</evidence>
<dbReference type="Proteomes" id="UP000285897">
    <property type="component" value="Unassembled WGS sequence"/>
</dbReference>
<sequence>MIKENIFEENKETQSSLFLAQSYQDAWADYSRALKKERFARWDYVVLTASNEEQSEGFKEQIKKTLSCVSGKR</sequence>
<evidence type="ECO:0000313" key="6">
    <source>
        <dbReference type="Proteomes" id="UP000261105"/>
    </source>
</evidence>
<dbReference type="Proteomes" id="UP000293506">
    <property type="component" value="Unassembled WGS sequence"/>
</dbReference>
<dbReference type="RefSeq" id="WP_055065649.1">
    <property type="nucleotide sequence ID" value="NZ_CYZD01000002.1"/>
</dbReference>
<evidence type="ECO:0000313" key="7">
    <source>
        <dbReference type="Proteomes" id="UP000285897"/>
    </source>
</evidence>
<reference evidence="1 5" key="1">
    <citation type="submission" date="2015-09" db="EMBL/GenBank/DDBJ databases">
        <authorList>
            <consortium name="Pathogen Informatics"/>
        </authorList>
    </citation>
    <scope>NUCLEOTIDE SEQUENCE [LARGE SCALE GENOMIC DNA]</scope>
    <source>
        <strain evidence="1 5">2789STDY5608837</strain>
    </source>
</reference>
<dbReference type="EMBL" id="CYZD01000002">
    <property type="protein sequence ID" value="CUN64749.1"/>
    <property type="molecule type" value="Genomic_DNA"/>
</dbReference>
<reference evidence="4 8" key="3">
    <citation type="journal article" date="2019" name="Science, e1252229">
        <title>Invertible promoters mediate bacterial phase variation, antibiotic resistance, and host adaptation in the gut.</title>
        <authorList>
            <person name="Jiang X."/>
            <person name="Hall A.B."/>
            <person name="Arthur T.D."/>
            <person name="Plichta D.R."/>
            <person name="Covington C.T."/>
            <person name="Poyet M."/>
            <person name="Crothers J."/>
            <person name="Moses P.L."/>
            <person name="Tolonen A.C."/>
            <person name="Vlamakis H."/>
            <person name="Alm E.J."/>
            <person name="Xavier R.J."/>
        </authorList>
    </citation>
    <scope>NUCLEOTIDE SEQUENCE [LARGE SCALE GENOMIC DNA]</scope>
    <source>
        <strain evidence="4">Af_0058</strain>
        <strain evidence="8">af_0058</strain>
    </source>
</reference>
<evidence type="ECO:0000313" key="5">
    <source>
        <dbReference type="Proteomes" id="UP000095409"/>
    </source>
</evidence>
<accession>A0A173YM35</accession>
<dbReference type="AlphaFoldDB" id="A0A173YM35"/>
<protein>
    <submittedName>
        <fullName evidence="1">Uncharacterized protein</fullName>
    </submittedName>
</protein>
<evidence type="ECO:0000313" key="1">
    <source>
        <dbReference type="EMBL" id="CUN64749.1"/>
    </source>
</evidence>
<organism evidence="1 5">
    <name type="scientific">Blautia obeum</name>
    <dbReference type="NCBI Taxonomy" id="40520"/>
    <lineage>
        <taxon>Bacteria</taxon>
        <taxon>Bacillati</taxon>
        <taxon>Bacillota</taxon>
        <taxon>Clostridia</taxon>
        <taxon>Lachnospirales</taxon>
        <taxon>Lachnospiraceae</taxon>
        <taxon>Blautia</taxon>
    </lineage>
</organism>
<gene>
    <name evidence="3" type="ORF">DW021_06590</name>
    <name evidence="2" type="ORF">DXB38_04680</name>
    <name evidence="4" type="ORF">EAI82_09345</name>
    <name evidence="1" type="ORF">ERS852394_00651</name>
</gene>
<reference evidence="6 7" key="2">
    <citation type="submission" date="2018-08" db="EMBL/GenBank/DDBJ databases">
        <title>A genome reference for cultivated species of the human gut microbiota.</title>
        <authorList>
            <person name="Zou Y."/>
            <person name="Xue W."/>
            <person name="Luo G."/>
        </authorList>
    </citation>
    <scope>NUCLEOTIDE SEQUENCE [LARGE SCALE GENOMIC DNA]</scope>
    <source>
        <strain evidence="3 7">AF37-6AC</strain>
        <strain evidence="2 6">OM03-6</strain>
    </source>
</reference>
<evidence type="ECO:0000313" key="2">
    <source>
        <dbReference type="EMBL" id="RGN88976.1"/>
    </source>
</evidence>
<dbReference type="Proteomes" id="UP000261105">
    <property type="component" value="Unassembled WGS sequence"/>
</dbReference>
<dbReference type="EMBL" id="QSUZ01000004">
    <property type="protein sequence ID" value="RGN88976.1"/>
    <property type="molecule type" value="Genomic_DNA"/>
</dbReference>
<dbReference type="Proteomes" id="UP000095409">
    <property type="component" value="Unassembled WGS sequence"/>
</dbReference>
<name>A0A173YM35_9FIRM</name>